<reference evidence="1" key="1">
    <citation type="journal article" date="2023" name="Mol. Phylogenet. Evol.">
        <title>Genome-scale phylogeny and comparative genomics of the fungal order Sordariales.</title>
        <authorList>
            <person name="Hensen N."/>
            <person name="Bonometti L."/>
            <person name="Westerberg I."/>
            <person name="Brannstrom I.O."/>
            <person name="Guillou S."/>
            <person name="Cros-Aarteil S."/>
            <person name="Calhoun S."/>
            <person name="Haridas S."/>
            <person name="Kuo A."/>
            <person name="Mondo S."/>
            <person name="Pangilinan J."/>
            <person name="Riley R."/>
            <person name="LaButti K."/>
            <person name="Andreopoulos B."/>
            <person name="Lipzen A."/>
            <person name="Chen C."/>
            <person name="Yan M."/>
            <person name="Daum C."/>
            <person name="Ng V."/>
            <person name="Clum A."/>
            <person name="Steindorff A."/>
            <person name="Ohm R.A."/>
            <person name="Martin F."/>
            <person name="Silar P."/>
            <person name="Natvig D.O."/>
            <person name="Lalanne C."/>
            <person name="Gautier V."/>
            <person name="Ament-Velasquez S.L."/>
            <person name="Kruys A."/>
            <person name="Hutchinson M.I."/>
            <person name="Powell A.J."/>
            <person name="Barry K."/>
            <person name="Miller A.N."/>
            <person name="Grigoriev I.V."/>
            <person name="Debuchy R."/>
            <person name="Gladieux P."/>
            <person name="Hiltunen Thoren M."/>
            <person name="Johannesson H."/>
        </authorList>
    </citation>
    <scope>NUCLEOTIDE SEQUENCE</scope>
    <source>
        <strain evidence="1">FGSC 1904</strain>
    </source>
</reference>
<proteinExistence type="predicted"/>
<reference evidence="1" key="2">
    <citation type="submission" date="2023-07" db="EMBL/GenBank/DDBJ databases">
        <authorList>
            <consortium name="Lawrence Berkeley National Laboratory"/>
            <person name="Haridas S."/>
            <person name="Hensen N."/>
            <person name="Bonometti L."/>
            <person name="Westerberg I."/>
            <person name="Brannstrom I.O."/>
            <person name="Guillou S."/>
            <person name="Cros-Aarteil S."/>
            <person name="Calhoun S."/>
            <person name="Kuo A."/>
            <person name="Mondo S."/>
            <person name="Pangilinan J."/>
            <person name="Riley R."/>
            <person name="LaButti K."/>
            <person name="Andreopoulos B."/>
            <person name="Lipzen A."/>
            <person name="Chen C."/>
            <person name="Yanf M."/>
            <person name="Daum C."/>
            <person name="Ng V."/>
            <person name="Clum A."/>
            <person name="Steindorff A."/>
            <person name="Ohm R."/>
            <person name="Martin F."/>
            <person name="Silar P."/>
            <person name="Natvig D."/>
            <person name="Lalanne C."/>
            <person name="Gautier V."/>
            <person name="Ament-velasquez S.L."/>
            <person name="Kruys A."/>
            <person name="Hutchinson M.I."/>
            <person name="Powell A.J."/>
            <person name="Barry K."/>
            <person name="Miller A.N."/>
            <person name="Grigoriev I.V."/>
            <person name="Debuchy R."/>
            <person name="Gladieux P."/>
            <person name="Thoren M.H."/>
            <person name="Johannesson H."/>
        </authorList>
    </citation>
    <scope>NUCLEOTIDE SEQUENCE</scope>
    <source>
        <strain evidence="1">FGSC 1904</strain>
    </source>
</reference>
<organism evidence="1 2">
    <name type="scientific">Sordaria brevicollis</name>
    <dbReference type="NCBI Taxonomy" id="83679"/>
    <lineage>
        <taxon>Eukaryota</taxon>
        <taxon>Fungi</taxon>
        <taxon>Dikarya</taxon>
        <taxon>Ascomycota</taxon>
        <taxon>Pezizomycotina</taxon>
        <taxon>Sordariomycetes</taxon>
        <taxon>Sordariomycetidae</taxon>
        <taxon>Sordariales</taxon>
        <taxon>Sordariaceae</taxon>
        <taxon>Sordaria</taxon>
    </lineage>
</organism>
<feature type="non-terminal residue" evidence="1">
    <location>
        <position position="1"/>
    </location>
</feature>
<evidence type="ECO:0000313" key="1">
    <source>
        <dbReference type="EMBL" id="KAK3402649.1"/>
    </source>
</evidence>
<protein>
    <submittedName>
        <fullName evidence="1">Uncharacterized protein</fullName>
    </submittedName>
</protein>
<dbReference type="EMBL" id="JAUTDP010000001">
    <property type="protein sequence ID" value="KAK3402649.1"/>
    <property type="molecule type" value="Genomic_DNA"/>
</dbReference>
<name>A0AAE0PMM0_SORBR</name>
<gene>
    <name evidence="1" type="ORF">B0T20DRAFT_342271</name>
</gene>
<sequence length="51" mass="6222">RKVIRFYNNLVRPIDKDIIFTDFIEDTDYRIIYITVIFNIGFDILNINRVI</sequence>
<keyword evidence="2" id="KW-1185">Reference proteome</keyword>
<dbReference type="Proteomes" id="UP001281003">
    <property type="component" value="Unassembled WGS sequence"/>
</dbReference>
<dbReference type="AlphaFoldDB" id="A0AAE0PMM0"/>
<evidence type="ECO:0000313" key="2">
    <source>
        <dbReference type="Proteomes" id="UP001281003"/>
    </source>
</evidence>
<comment type="caution">
    <text evidence="1">The sequence shown here is derived from an EMBL/GenBank/DDBJ whole genome shotgun (WGS) entry which is preliminary data.</text>
</comment>
<accession>A0AAE0PMM0</accession>